<comment type="caution">
    <text evidence="2">The sequence shown here is derived from an EMBL/GenBank/DDBJ whole genome shotgun (WGS) entry which is preliminary data.</text>
</comment>
<sequence length="287" mass="32831">MEITCIFCGQKKESSLEHVIPEAIGNNSFTTNRVCKDCNSALGATIDDKFVNSLPIEMKRETLKLKGYKGNIPQVLKRGEDSNGNTIILDKSSGPRYIPKVIEKDNSFSVMANSKKEATQIIKKKLKRKHVPQKFIDKMLAKIKSTEVKENRPKIKFCYNYNISNLKLEFLKIAFEYMNIYYGDPYKQDSLGNFLKDILNQFKSGNTIDYSNYVIDVPSQICTPFKNSLKRSNQNIHEIIPVIDSNNRLFISIFLFNGEFSYSVLVSNHSDAYPNILGKRKIILISK</sequence>
<dbReference type="RefSeq" id="WP_056959394.1">
    <property type="nucleotide sequence ID" value="NZ_AZFQ01000004.1"/>
</dbReference>
<protein>
    <recommendedName>
        <fullName evidence="1">HNH endonuclease 5 domain-containing protein</fullName>
    </recommendedName>
</protein>
<gene>
    <name evidence="2" type="ORF">FD50_GL002348</name>
</gene>
<proteinExistence type="predicted"/>
<reference evidence="2 3" key="1">
    <citation type="journal article" date="2015" name="Genome Announc.">
        <title>Expanding the biotechnology potential of lactobacilli through comparative genomics of 213 strains and associated genera.</title>
        <authorList>
            <person name="Sun Z."/>
            <person name="Harris H.M."/>
            <person name="McCann A."/>
            <person name="Guo C."/>
            <person name="Argimon S."/>
            <person name="Zhang W."/>
            <person name="Yang X."/>
            <person name="Jeffery I.B."/>
            <person name="Cooney J.C."/>
            <person name="Kagawa T.F."/>
            <person name="Liu W."/>
            <person name="Song Y."/>
            <person name="Salvetti E."/>
            <person name="Wrobel A."/>
            <person name="Rasinkangas P."/>
            <person name="Parkhill J."/>
            <person name="Rea M.C."/>
            <person name="O'Sullivan O."/>
            <person name="Ritari J."/>
            <person name="Douillard F.P."/>
            <person name="Paul Ross R."/>
            <person name="Yang R."/>
            <person name="Briner A.E."/>
            <person name="Felis G.E."/>
            <person name="de Vos W.M."/>
            <person name="Barrangou R."/>
            <person name="Klaenhammer T.R."/>
            <person name="Caufield P.W."/>
            <person name="Cui Y."/>
            <person name="Zhang H."/>
            <person name="O'Toole P.W."/>
        </authorList>
    </citation>
    <scope>NUCLEOTIDE SEQUENCE [LARGE SCALE GENOMIC DNA]</scope>
    <source>
        <strain evidence="2 3">DSM 16230</strain>
    </source>
</reference>
<accession>A0A0R1V4V5</accession>
<organism evidence="2 3">
    <name type="scientific">Liquorilactobacillus satsumensis DSM 16230 = JCM 12392</name>
    <dbReference type="NCBI Taxonomy" id="1423801"/>
    <lineage>
        <taxon>Bacteria</taxon>
        <taxon>Bacillati</taxon>
        <taxon>Bacillota</taxon>
        <taxon>Bacilli</taxon>
        <taxon>Lactobacillales</taxon>
        <taxon>Lactobacillaceae</taxon>
        <taxon>Liquorilactobacillus</taxon>
    </lineage>
</organism>
<dbReference type="STRING" id="1423801.FD50_GL002348"/>
<name>A0A0R1V4V5_9LACO</name>
<dbReference type="PATRIC" id="fig|1423801.4.peg.2403"/>
<evidence type="ECO:0000259" key="1">
    <source>
        <dbReference type="Pfam" id="PF14279"/>
    </source>
</evidence>
<dbReference type="Proteomes" id="UP000051166">
    <property type="component" value="Unassembled WGS sequence"/>
</dbReference>
<evidence type="ECO:0000313" key="2">
    <source>
        <dbReference type="EMBL" id="KRM00622.1"/>
    </source>
</evidence>
<evidence type="ECO:0000313" key="3">
    <source>
        <dbReference type="Proteomes" id="UP000051166"/>
    </source>
</evidence>
<dbReference type="GeneID" id="98306964"/>
<dbReference type="InterPro" id="IPR029471">
    <property type="entry name" value="HNH_5"/>
</dbReference>
<dbReference type="OrthoDB" id="2804463at2"/>
<dbReference type="Pfam" id="PF14279">
    <property type="entry name" value="HNH_5"/>
    <property type="match status" value="1"/>
</dbReference>
<keyword evidence="3" id="KW-1185">Reference proteome</keyword>
<feature type="domain" description="HNH endonuclease 5" evidence="1">
    <location>
        <begin position="5"/>
        <end position="54"/>
    </location>
</feature>
<dbReference type="AlphaFoldDB" id="A0A0R1V4V5"/>
<dbReference type="EMBL" id="AZFQ01000004">
    <property type="protein sequence ID" value="KRM00622.1"/>
    <property type="molecule type" value="Genomic_DNA"/>
</dbReference>